<dbReference type="Proteomes" id="UP000093129">
    <property type="component" value="Unassembled WGS sequence"/>
</dbReference>
<reference evidence="1 2" key="1">
    <citation type="submission" date="2016-07" db="EMBL/GenBank/DDBJ databases">
        <title>Draft genome of a psychrotolerant acidophile Acidithiobacillus ferrivorans strain YL15.</title>
        <authorList>
            <person name="Peng T."/>
            <person name="Ma L."/>
            <person name="Nan M."/>
            <person name="An N."/>
            <person name="Wang M."/>
            <person name="Qiu G."/>
            <person name="Zeng W."/>
        </authorList>
    </citation>
    <scope>NUCLEOTIDE SEQUENCE [LARGE SCALE GENOMIC DNA]</scope>
    <source>
        <strain evidence="1 2">YL15</strain>
    </source>
</reference>
<dbReference type="EMBL" id="MASQ01000100">
    <property type="protein sequence ID" value="OCB02151.1"/>
    <property type="molecule type" value="Genomic_DNA"/>
</dbReference>
<dbReference type="GO" id="GO:0003824">
    <property type="term" value="F:catalytic activity"/>
    <property type="evidence" value="ECO:0007669"/>
    <property type="project" value="InterPro"/>
</dbReference>
<proteinExistence type="predicted"/>
<name>A0A1B9BWS0_9PROT</name>
<dbReference type="Gene3D" id="1.10.287.500">
    <property type="entry name" value="Helix hairpin bin"/>
    <property type="match status" value="1"/>
</dbReference>
<comment type="caution">
    <text evidence="1">The sequence shown here is derived from an EMBL/GenBank/DDBJ whole genome shotgun (WGS) entry which is preliminary data.</text>
</comment>
<dbReference type="GO" id="GO:0050920">
    <property type="term" value="P:regulation of chemotaxis"/>
    <property type="evidence" value="ECO:0007669"/>
    <property type="project" value="InterPro"/>
</dbReference>
<sequence length="178" mass="19118">MPTQSNGLRLLAEADLLLNEGLRRIAGAGDDLPDACNPIEEALALSETQTMNTLEALESAQAAIRRIESVRQGFIDKDILEIKAAMATILNSQQGQDLAGQRLKKALRLLHAVDDRISQALTSLQDAMGVPRMETVDMASTPEEAPFAHTDAPALDAAIHGKRVEQDDVDALLAELGI</sequence>
<dbReference type="SUPFAM" id="SSF75708">
    <property type="entry name" value="Chemotaxis phosphatase CheZ"/>
    <property type="match status" value="1"/>
</dbReference>
<dbReference type="AlphaFoldDB" id="A0A1B9BWS0"/>
<gene>
    <name evidence="1" type="ORF">BBC27_14740</name>
</gene>
<accession>A0A1B9BWS0</accession>
<dbReference type="GO" id="GO:0009288">
    <property type="term" value="C:bacterial-type flagellum"/>
    <property type="evidence" value="ECO:0007669"/>
    <property type="project" value="InterPro"/>
</dbReference>
<dbReference type="InterPro" id="IPR007439">
    <property type="entry name" value="Chemotax_Pase_CheZ"/>
</dbReference>
<evidence type="ECO:0000313" key="1">
    <source>
        <dbReference type="EMBL" id="OCB02151.1"/>
    </source>
</evidence>
<organism evidence="1 2">
    <name type="scientific">Acidithiobacillus ferrivorans</name>
    <dbReference type="NCBI Taxonomy" id="160808"/>
    <lineage>
        <taxon>Bacteria</taxon>
        <taxon>Pseudomonadati</taxon>
        <taxon>Pseudomonadota</taxon>
        <taxon>Acidithiobacillia</taxon>
        <taxon>Acidithiobacillales</taxon>
        <taxon>Acidithiobacillaceae</taxon>
        <taxon>Acidithiobacillus</taxon>
    </lineage>
</organism>
<evidence type="ECO:0000313" key="2">
    <source>
        <dbReference type="Proteomes" id="UP000093129"/>
    </source>
</evidence>
<dbReference type="Pfam" id="PF04344">
    <property type="entry name" value="CheZ"/>
    <property type="match status" value="1"/>
</dbReference>
<protein>
    <submittedName>
        <fullName evidence="1">Uncharacterized protein</fullName>
    </submittedName>
</protein>